<keyword evidence="7" id="KW-0274">FAD</keyword>
<evidence type="ECO:0000256" key="3">
    <source>
        <dbReference type="ARBA" id="ARBA00013149"/>
    </source>
</evidence>
<dbReference type="PROSITE" id="PS01083">
    <property type="entry name" value="DNA_PHOTOLYASES_2_1"/>
    <property type="match status" value="1"/>
</dbReference>
<sequence length="753" mass="86220">MKKSASSPSSSMGPAAKKQKPNDSDTVDAGSTTKTDNYVTLFKADRKATAKSILDFDFKKKRVRVLSDAKEIEEGKKGVLYWMSRDVRVQDNWAFLFAQKLALKNELPLHVCFNLVPKFLEATIRHFKFMLKGLEEVAQECEKLNIQFHLLRGNAAQNVPEFVKKHKIGGVVCDFSPLRVPMKWVDDVKKALPMEVPLCQVDAHNIVPVWVTSEKLEYAARTIRNKVNNNLSTFLTPFPPLVKHPYAASFQAEPVNWPQVVDSLEVDRSVDEVSWATPGYEGGVKTLQSFVDKRLGKFNAKRNDPTENALSNLSPWFHFGQISVQRSILTVKSYGKKFSESVASFCEEAIVRRELSDNFCFYNKNYDNLQGAYDWARKTLDDHRKDKRVYCYSREELETAKTHDDLWNSAQLQMVKEGKMHGFLRMYWAKKILEWTKTPEEALETAIYLNDRYSLDGRDPNGYVGCMWSIAGIHDQGWKEREIFGKIRYMNYEGYFRQKWQAVHHAVHQELIPEHGIDRSGIVGQLHRLPIEEPLVLQQPEVSLFTFLLLFDDLECIQQLKKKKNQIVKAANWDSTIRTCSTKPHVRESLRAISAATALFWMSSSHVSHGSEDLLLPKVMLLGAQVFQQTLLLFPFLLEEGRIGSILQLKQFALRQYVLLESQPFPCEQIALLFVPGTVQFLLALFATFATDERGRGGFLTIDLCGPVHIDIARGGEDFSGRQILNNCVRSTGNHVRRGVFYAFLVEYYIYEV</sequence>
<evidence type="ECO:0000256" key="11">
    <source>
        <dbReference type="ARBA" id="ARBA00031671"/>
    </source>
</evidence>
<comment type="catalytic activity">
    <reaction evidence="12">
        <text>cyclobutadipyrimidine (in DNA) = 2 pyrimidine residues (in DNA).</text>
        <dbReference type="EC" id="4.1.99.3"/>
    </reaction>
</comment>
<dbReference type="PROSITE" id="PS01084">
    <property type="entry name" value="DNA_PHOTOLYASES_2_2"/>
    <property type="match status" value="1"/>
</dbReference>
<evidence type="ECO:0000256" key="2">
    <source>
        <dbReference type="ARBA" id="ARBA00006409"/>
    </source>
</evidence>
<dbReference type="FunFam" id="1.25.40.80:FF:000004">
    <property type="entry name" value="Deoxyribodipyrimidine photolyase"/>
    <property type="match status" value="1"/>
</dbReference>
<dbReference type="Gene3D" id="1.25.40.80">
    <property type="match status" value="1"/>
</dbReference>
<dbReference type="GO" id="GO:0003677">
    <property type="term" value="F:DNA binding"/>
    <property type="evidence" value="ECO:0007669"/>
    <property type="project" value="UniProtKB-KW"/>
</dbReference>
<dbReference type="GO" id="GO:0000719">
    <property type="term" value="P:photoreactive repair"/>
    <property type="evidence" value="ECO:0007669"/>
    <property type="project" value="TreeGrafter"/>
</dbReference>
<keyword evidence="8" id="KW-0238">DNA-binding</keyword>
<dbReference type="FunFam" id="3.40.50.620:FF:000110">
    <property type="entry name" value="Deoxyribodipyrimidine photolyase"/>
    <property type="match status" value="1"/>
</dbReference>
<evidence type="ECO:0000256" key="4">
    <source>
        <dbReference type="ARBA" id="ARBA00014046"/>
    </source>
</evidence>
<feature type="compositionally biased region" description="Low complexity" evidence="15">
    <location>
        <begin position="1"/>
        <end position="16"/>
    </location>
</feature>
<dbReference type="NCBIfam" id="TIGR00591">
    <property type="entry name" value="phr2"/>
    <property type="match status" value="1"/>
</dbReference>
<keyword evidence="10" id="KW-0456">Lyase</keyword>
<accession>A0A182JL00</accession>
<evidence type="ECO:0000256" key="7">
    <source>
        <dbReference type="ARBA" id="ARBA00022827"/>
    </source>
</evidence>
<evidence type="ECO:0000313" key="16">
    <source>
        <dbReference type="EnsemblMetazoa" id="AATE020036-PA.1"/>
    </source>
</evidence>
<dbReference type="Gene3D" id="3.40.50.620">
    <property type="entry name" value="HUPs"/>
    <property type="match status" value="1"/>
</dbReference>
<dbReference type="PANTHER" id="PTHR10211:SF0">
    <property type="entry name" value="DEOXYRIBODIPYRIMIDINE PHOTO-LYASE"/>
    <property type="match status" value="1"/>
</dbReference>
<dbReference type="InterPro" id="IPR036134">
    <property type="entry name" value="Crypto/Photolyase_FAD-like_sf"/>
</dbReference>
<dbReference type="InterPro" id="IPR008148">
    <property type="entry name" value="DNA_photolyase_2"/>
</dbReference>
<dbReference type="EC" id="4.1.99.3" evidence="3"/>
<evidence type="ECO:0000256" key="9">
    <source>
        <dbReference type="ARBA" id="ARBA00023204"/>
    </source>
</evidence>
<dbReference type="PROSITE" id="PS51645">
    <property type="entry name" value="PHR_CRY_ALPHA_BETA"/>
    <property type="match status" value="1"/>
</dbReference>
<comment type="similarity">
    <text evidence="2">Belongs to the DNA photolyase class-2 family.</text>
</comment>
<dbReference type="InterPro" id="IPR036155">
    <property type="entry name" value="Crypto/Photolyase_N_sf"/>
</dbReference>
<keyword evidence="6" id="KW-0227">DNA damage</keyword>
<evidence type="ECO:0000256" key="6">
    <source>
        <dbReference type="ARBA" id="ARBA00022763"/>
    </source>
</evidence>
<organism evidence="16">
    <name type="scientific">Anopheles atroparvus</name>
    <name type="common">European mosquito</name>
    <dbReference type="NCBI Taxonomy" id="41427"/>
    <lineage>
        <taxon>Eukaryota</taxon>
        <taxon>Metazoa</taxon>
        <taxon>Ecdysozoa</taxon>
        <taxon>Arthropoda</taxon>
        <taxon>Hexapoda</taxon>
        <taxon>Insecta</taxon>
        <taxon>Pterygota</taxon>
        <taxon>Neoptera</taxon>
        <taxon>Endopterygota</taxon>
        <taxon>Diptera</taxon>
        <taxon>Nematocera</taxon>
        <taxon>Culicoidea</taxon>
        <taxon>Culicidae</taxon>
        <taxon>Anophelinae</taxon>
        <taxon>Anopheles</taxon>
    </lineage>
</organism>
<dbReference type="FunFam" id="1.10.579.10:FF:000002">
    <property type="entry name" value="Deoxyribodipyrimidine photolyase"/>
    <property type="match status" value="1"/>
</dbReference>
<evidence type="ECO:0000256" key="1">
    <source>
        <dbReference type="ARBA" id="ARBA00001974"/>
    </source>
</evidence>
<dbReference type="AlphaFoldDB" id="A0A182JL00"/>
<dbReference type="SUPFAM" id="SSF48173">
    <property type="entry name" value="Cryptochrome/photolyase FAD-binding domain"/>
    <property type="match status" value="1"/>
</dbReference>
<dbReference type="InterPro" id="IPR006050">
    <property type="entry name" value="DNA_photolyase_N"/>
</dbReference>
<evidence type="ECO:0000256" key="15">
    <source>
        <dbReference type="SAM" id="MobiDB-lite"/>
    </source>
</evidence>
<keyword evidence="9" id="KW-0234">DNA repair</keyword>
<evidence type="ECO:0000256" key="12">
    <source>
        <dbReference type="ARBA" id="ARBA00033999"/>
    </source>
</evidence>
<evidence type="ECO:0000256" key="8">
    <source>
        <dbReference type="ARBA" id="ARBA00023125"/>
    </source>
</evidence>
<dbReference type="STRING" id="41427.A0A182JL00"/>
<name>A0A182JL00_ANOAO</name>
<dbReference type="InterPro" id="IPR014729">
    <property type="entry name" value="Rossmann-like_a/b/a_fold"/>
</dbReference>
<dbReference type="Pfam" id="PF00875">
    <property type="entry name" value="DNA_photolyase"/>
    <property type="match status" value="1"/>
</dbReference>
<dbReference type="SUPFAM" id="SSF52425">
    <property type="entry name" value="Cryptochrome/photolyase, N-terminal domain"/>
    <property type="match status" value="1"/>
</dbReference>
<comment type="function">
    <text evidence="13">Involved in repair of UV radiation-induced DNA damage. Catalyzes the light-dependent monomerization (300-600 nm) of cyclobutyl pyrimidine dimers (in cis-syn configuration), which are formed between adjacent bases on the same DNA strand upon exposure to ultraviolet radiation.</text>
</comment>
<evidence type="ECO:0000256" key="13">
    <source>
        <dbReference type="ARBA" id="ARBA00059220"/>
    </source>
</evidence>
<evidence type="ECO:0000256" key="5">
    <source>
        <dbReference type="ARBA" id="ARBA00022630"/>
    </source>
</evidence>
<dbReference type="GO" id="GO:0003904">
    <property type="term" value="F:deoxyribodipyrimidine photo-lyase activity"/>
    <property type="evidence" value="ECO:0007669"/>
    <property type="project" value="UniProtKB-EC"/>
</dbReference>
<dbReference type="VEuPathDB" id="VectorBase:AATE020036"/>
<dbReference type="InterPro" id="IPR052219">
    <property type="entry name" value="Photolyase_Class-2"/>
</dbReference>
<keyword evidence="5" id="KW-0285">Flavoprotein</keyword>
<dbReference type="InterPro" id="IPR032673">
    <property type="entry name" value="DNA_photolyase_2_CS"/>
</dbReference>
<proteinExistence type="inferred from homology"/>
<evidence type="ECO:0000256" key="14">
    <source>
        <dbReference type="ARBA" id="ARBA00083107"/>
    </source>
</evidence>
<comment type="cofactor">
    <cofactor evidence="1">
        <name>FAD</name>
        <dbReference type="ChEBI" id="CHEBI:57692"/>
    </cofactor>
</comment>
<dbReference type="EnsemblMetazoa" id="AATE020036-RA">
    <property type="protein sequence ID" value="AATE020036-PA.1"/>
    <property type="gene ID" value="AATE020036"/>
</dbReference>
<dbReference type="Gene3D" id="1.10.579.10">
    <property type="entry name" value="DNA Cyclobutane Dipyrimidine Photolyase, subunit A, domain 3"/>
    <property type="match status" value="1"/>
</dbReference>
<reference evidence="16" key="1">
    <citation type="submission" date="2022-08" db="UniProtKB">
        <authorList>
            <consortium name="EnsemblMetazoa"/>
        </authorList>
    </citation>
    <scope>IDENTIFICATION</scope>
    <source>
        <strain evidence="16">EBRO</strain>
    </source>
</reference>
<evidence type="ECO:0000256" key="10">
    <source>
        <dbReference type="ARBA" id="ARBA00023239"/>
    </source>
</evidence>
<dbReference type="PANTHER" id="PTHR10211">
    <property type="entry name" value="DEOXYRIBODIPYRIMIDINE PHOTOLYASE"/>
    <property type="match status" value="1"/>
</dbReference>
<dbReference type="GO" id="GO:0009650">
    <property type="term" value="P:UV protection"/>
    <property type="evidence" value="ECO:0007669"/>
    <property type="project" value="UniProtKB-ARBA"/>
</dbReference>
<feature type="region of interest" description="Disordered" evidence="15">
    <location>
        <begin position="1"/>
        <end position="32"/>
    </location>
</feature>
<protein>
    <recommendedName>
        <fullName evidence="4">Deoxyribodipyrimidine photo-lyase</fullName>
        <ecNumber evidence="3">4.1.99.3</ecNumber>
    </recommendedName>
    <alternativeName>
        <fullName evidence="11">DNA photolyase</fullName>
    </alternativeName>
    <alternativeName>
        <fullName evidence="14">Photoreactivating enzyme</fullName>
    </alternativeName>
</protein>